<evidence type="ECO:0000256" key="1">
    <source>
        <dbReference type="SAM" id="SignalP"/>
    </source>
</evidence>
<feature type="domain" description="Peptidase M16 C-terminal" evidence="2">
    <location>
        <begin position="225"/>
        <end position="403"/>
    </location>
</feature>
<dbReference type="PANTHER" id="PTHR11851">
    <property type="entry name" value="METALLOPROTEASE"/>
    <property type="match status" value="1"/>
</dbReference>
<dbReference type="InterPro" id="IPR007863">
    <property type="entry name" value="Peptidase_M16_C"/>
</dbReference>
<name>A0A5E7AQ85_PSEFL</name>
<reference evidence="3 4" key="1">
    <citation type="submission" date="2019-09" db="EMBL/GenBank/DDBJ databases">
        <authorList>
            <person name="Chandra G."/>
            <person name="Truman W A."/>
        </authorList>
    </citation>
    <scope>NUCLEOTIDE SEQUENCE [LARGE SCALE GENOMIC DNA]</scope>
    <source>
        <strain evidence="3">PS718</strain>
    </source>
</reference>
<dbReference type="GO" id="GO:0046872">
    <property type="term" value="F:metal ion binding"/>
    <property type="evidence" value="ECO:0007669"/>
    <property type="project" value="InterPro"/>
</dbReference>
<keyword evidence="1" id="KW-0732">Signal</keyword>
<dbReference type="SUPFAM" id="SSF63411">
    <property type="entry name" value="LuxS/MPP-like metallohydrolase"/>
    <property type="match status" value="2"/>
</dbReference>
<gene>
    <name evidence="3" type="ORF">PS718_01086</name>
</gene>
<evidence type="ECO:0000313" key="3">
    <source>
        <dbReference type="EMBL" id="VVN80755.1"/>
    </source>
</evidence>
<organism evidence="3 4">
    <name type="scientific">Pseudomonas fluorescens</name>
    <dbReference type="NCBI Taxonomy" id="294"/>
    <lineage>
        <taxon>Bacteria</taxon>
        <taxon>Pseudomonadati</taxon>
        <taxon>Pseudomonadota</taxon>
        <taxon>Gammaproteobacteria</taxon>
        <taxon>Pseudomonadales</taxon>
        <taxon>Pseudomonadaceae</taxon>
        <taxon>Pseudomonas</taxon>
    </lineage>
</organism>
<dbReference type="InterPro" id="IPR011249">
    <property type="entry name" value="Metalloenz_LuxS/M16"/>
</dbReference>
<dbReference type="RefSeq" id="WP_150601993.1">
    <property type="nucleotide sequence ID" value="NZ_CABVHX010000003.1"/>
</dbReference>
<accession>A0A5E7AQ85</accession>
<dbReference type="Proteomes" id="UP000325375">
    <property type="component" value="Unassembled WGS sequence"/>
</dbReference>
<dbReference type="Gene3D" id="3.30.830.10">
    <property type="entry name" value="Metalloenzyme, LuxS/M16 peptidase-like"/>
    <property type="match status" value="2"/>
</dbReference>
<dbReference type="InterPro" id="IPR050361">
    <property type="entry name" value="MPP/UQCRC_Complex"/>
</dbReference>
<feature type="signal peptide" evidence="1">
    <location>
        <begin position="1"/>
        <end position="28"/>
    </location>
</feature>
<evidence type="ECO:0000313" key="4">
    <source>
        <dbReference type="Proteomes" id="UP000325375"/>
    </source>
</evidence>
<dbReference type="PANTHER" id="PTHR11851:SF224">
    <property type="entry name" value="PROCESSING PROTEASE"/>
    <property type="match status" value="1"/>
</dbReference>
<protein>
    <recommendedName>
        <fullName evidence="2">Peptidase M16 C-terminal domain-containing protein</fullName>
    </recommendedName>
</protein>
<sequence precursor="true">MNDCRRRPWRALLGLGLIACLASTRTLADSAIAAPAHPPAPRLQSLQTPAPQPATPRALSIKGWKTLTGTKVLFIRTTELPMFDLHVSFAAGSARDGSMPGLAATTFSMLNEGVPGKDLPAIVETFDAVGAQFAMTINHSRATFVLRSLSDEQKRAPALNMLTQILGEPLLTEDALKRVKNELRDDLRSKTAGAGNSSEHLLKTLFAPDSPWSLPFYGTQQGLQSVTRAAVKDFHQRFYSAKHAQITLVGDLTLEQAKALSLQISNALPDMAAGTPAIPMPAHELLGNVSSLHDEQSLTQTNLIIGQPSVSRQHPDYPALYVANLIFGGASNNRLMNELREKRGLVYGVDSETTTWASAGLMTITLQVSPSLSQATQALTQAMFSDYLRDGPTQQELDQIKLQVANSSALYRASNRQILTQLARINRHDLPLDLDYAVQQVQRLTLTQIHEAMKRHWASDRWRVVTIGSTVVQQPLPEPPLAPSGTSSPSMCRAEAAL</sequence>
<evidence type="ECO:0000259" key="2">
    <source>
        <dbReference type="Pfam" id="PF05193"/>
    </source>
</evidence>
<dbReference type="AlphaFoldDB" id="A0A5E7AQ85"/>
<dbReference type="Pfam" id="PF05193">
    <property type="entry name" value="Peptidase_M16_C"/>
    <property type="match status" value="1"/>
</dbReference>
<dbReference type="EMBL" id="CABVHX010000003">
    <property type="protein sequence ID" value="VVN80755.1"/>
    <property type="molecule type" value="Genomic_DNA"/>
</dbReference>
<proteinExistence type="predicted"/>
<feature type="chain" id="PRO_5023102245" description="Peptidase M16 C-terminal domain-containing protein" evidence="1">
    <location>
        <begin position="29"/>
        <end position="498"/>
    </location>
</feature>